<protein>
    <recommendedName>
        <fullName evidence="5">Glycine zipper domain-containing protein</fullName>
    </recommendedName>
</protein>
<gene>
    <name evidence="3" type="ORF">GCM10007420_10810</name>
</gene>
<evidence type="ECO:0000313" key="4">
    <source>
        <dbReference type="Proteomes" id="UP000648722"/>
    </source>
</evidence>
<accession>A0ABQ1XLK6</accession>
<feature type="chain" id="PRO_5045314746" description="Glycine zipper domain-containing protein" evidence="2">
    <location>
        <begin position="29"/>
        <end position="74"/>
    </location>
</feature>
<feature type="signal peptide" evidence="2">
    <location>
        <begin position="1"/>
        <end position="28"/>
    </location>
</feature>
<keyword evidence="2" id="KW-0732">Signal</keyword>
<reference evidence="4" key="1">
    <citation type="journal article" date="2019" name="Int. J. Syst. Evol. Microbiol.">
        <title>The Global Catalogue of Microorganisms (GCM) 10K type strain sequencing project: providing services to taxonomists for standard genome sequencing and annotation.</title>
        <authorList>
            <consortium name="The Broad Institute Genomics Platform"/>
            <consortium name="The Broad Institute Genome Sequencing Center for Infectious Disease"/>
            <person name="Wu L."/>
            <person name="Ma J."/>
        </authorList>
    </citation>
    <scope>NUCLEOTIDE SEQUENCE [LARGE SCALE GENOMIC DNA]</scope>
    <source>
        <strain evidence="4">CGMCC 1.12766</strain>
    </source>
</reference>
<dbReference type="Proteomes" id="UP000648722">
    <property type="component" value="Unassembled WGS sequence"/>
</dbReference>
<proteinExistence type="predicted"/>
<evidence type="ECO:0000313" key="3">
    <source>
        <dbReference type="EMBL" id="GGG96989.1"/>
    </source>
</evidence>
<name>A0ABQ1XLK6_9PROT</name>
<dbReference type="EMBL" id="BMFS01000004">
    <property type="protein sequence ID" value="GGG96989.1"/>
    <property type="molecule type" value="Genomic_DNA"/>
</dbReference>
<organism evidence="3 4">
    <name type="scientific">Glycocaulis albus</name>
    <dbReference type="NCBI Taxonomy" id="1382801"/>
    <lineage>
        <taxon>Bacteria</taxon>
        <taxon>Pseudomonadati</taxon>
        <taxon>Pseudomonadota</taxon>
        <taxon>Alphaproteobacteria</taxon>
        <taxon>Maricaulales</taxon>
        <taxon>Maricaulaceae</taxon>
        <taxon>Glycocaulis</taxon>
    </lineage>
</organism>
<dbReference type="RefSeq" id="WP_188451546.1">
    <property type="nucleotide sequence ID" value="NZ_BMFS01000004.1"/>
</dbReference>
<keyword evidence="4" id="KW-1185">Reference proteome</keyword>
<sequence length="74" mass="7328">MPRATNCTHRLMALIAASSCLMLPGCLAAAATGAVAGAAGATIGAAGSVAGGAVDAVTTSDEEEERNRRRRGRD</sequence>
<evidence type="ECO:0000256" key="1">
    <source>
        <dbReference type="SAM" id="MobiDB-lite"/>
    </source>
</evidence>
<evidence type="ECO:0008006" key="5">
    <source>
        <dbReference type="Google" id="ProtNLM"/>
    </source>
</evidence>
<comment type="caution">
    <text evidence="3">The sequence shown here is derived from an EMBL/GenBank/DDBJ whole genome shotgun (WGS) entry which is preliminary data.</text>
</comment>
<feature type="region of interest" description="Disordered" evidence="1">
    <location>
        <begin position="54"/>
        <end position="74"/>
    </location>
</feature>
<evidence type="ECO:0000256" key="2">
    <source>
        <dbReference type="SAM" id="SignalP"/>
    </source>
</evidence>